<feature type="signal peptide" evidence="1">
    <location>
        <begin position="1"/>
        <end position="23"/>
    </location>
</feature>
<comment type="caution">
    <text evidence="2">The sequence shown here is derived from an EMBL/GenBank/DDBJ whole genome shotgun (WGS) entry which is preliminary data.</text>
</comment>
<evidence type="ECO:0000256" key="1">
    <source>
        <dbReference type="SAM" id="SignalP"/>
    </source>
</evidence>
<name>A0A2I0HLC6_PUNGR</name>
<protein>
    <submittedName>
        <fullName evidence="2">Uncharacterized protein</fullName>
    </submittedName>
</protein>
<keyword evidence="3" id="KW-1185">Reference proteome</keyword>
<organism evidence="2 3">
    <name type="scientific">Punica granatum</name>
    <name type="common">Pomegranate</name>
    <dbReference type="NCBI Taxonomy" id="22663"/>
    <lineage>
        <taxon>Eukaryota</taxon>
        <taxon>Viridiplantae</taxon>
        <taxon>Streptophyta</taxon>
        <taxon>Embryophyta</taxon>
        <taxon>Tracheophyta</taxon>
        <taxon>Spermatophyta</taxon>
        <taxon>Magnoliopsida</taxon>
        <taxon>eudicotyledons</taxon>
        <taxon>Gunneridae</taxon>
        <taxon>Pentapetalae</taxon>
        <taxon>rosids</taxon>
        <taxon>malvids</taxon>
        <taxon>Myrtales</taxon>
        <taxon>Lythraceae</taxon>
        <taxon>Punica</taxon>
    </lineage>
</organism>
<accession>A0A2I0HLC6</accession>
<dbReference type="Proteomes" id="UP000233551">
    <property type="component" value="Unassembled WGS sequence"/>
</dbReference>
<dbReference type="EMBL" id="PGOL01007536">
    <property type="protein sequence ID" value="PKI32537.1"/>
    <property type="molecule type" value="Genomic_DNA"/>
</dbReference>
<sequence>MDPTLVFIPFLVLVFHLHLSVHMEPLSFNGCLPPFSKLKAAAAASSASCSLHFPSLSTSSPICSFPSWLRELLLGSPLLMTLFQVLPDEGWDRRLLGLFIDDDDPQVPEEVVSSLSSPRPSAMHSRPRWSVNFRVCLPALCGRGSGVPPLALPTATSPGFLVGSSRRSCPCISQPVPLSRVGYRHEIRAADPARMGIEVPHPQARVELNLEAPVLPAIALAEGQQLHEVVVGFKIGVPCEYYGLYGHESDYCSVIDEALRSMGSKSSGNWCRIRYHPRDYYLYIDANDGSAHLKRWRRHPPVSSARDLYWHINYPNRTCAYIRMGSTFYRSPLRSPPDLTICAVTSDSSLSVHDISGGPLPRYSHGSVCPAHTKPYSCSPPHCRFTLATVLPGTLLSLPQPLPHRPLRKYYPNGPYPSWSTTTIPKSIYSHAVLFRPFTPCGHGDSR</sequence>
<evidence type="ECO:0000313" key="2">
    <source>
        <dbReference type="EMBL" id="PKI32537.1"/>
    </source>
</evidence>
<keyword evidence="1" id="KW-0732">Signal</keyword>
<evidence type="ECO:0000313" key="3">
    <source>
        <dbReference type="Proteomes" id="UP000233551"/>
    </source>
</evidence>
<feature type="chain" id="PRO_5014159753" evidence="1">
    <location>
        <begin position="24"/>
        <end position="447"/>
    </location>
</feature>
<proteinExistence type="predicted"/>
<reference evidence="2 3" key="1">
    <citation type="submission" date="2017-11" db="EMBL/GenBank/DDBJ databases">
        <title>De-novo sequencing of pomegranate (Punica granatum L.) genome.</title>
        <authorList>
            <person name="Akparov Z."/>
            <person name="Amiraslanov A."/>
            <person name="Hajiyeva S."/>
            <person name="Abbasov M."/>
            <person name="Kaur K."/>
            <person name="Hamwieh A."/>
            <person name="Solovyev V."/>
            <person name="Salamov A."/>
            <person name="Braich B."/>
            <person name="Kosarev P."/>
            <person name="Mahmoud A."/>
            <person name="Hajiyev E."/>
            <person name="Babayeva S."/>
            <person name="Izzatullayeva V."/>
            <person name="Mammadov A."/>
            <person name="Mammadov A."/>
            <person name="Sharifova S."/>
            <person name="Ojaghi J."/>
            <person name="Eynullazada K."/>
            <person name="Bayramov B."/>
            <person name="Abdulazimova A."/>
            <person name="Shahmuradov I."/>
        </authorList>
    </citation>
    <scope>NUCLEOTIDE SEQUENCE [LARGE SCALE GENOMIC DNA]</scope>
    <source>
        <strain evidence="3">cv. AG2017</strain>
        <tissue evidence="2">Leaf</tissue>
    </source>
</reference>
<dbReference type="AlphaFoldDB" id="A0A2I0HLC6"/>
<gene>
    <name evidence="2" type="ORF">CRG98_047081</name>
</gene>